<dbReference type="Pfam" id="PF26241">
    <property type="entry name" value="Cas_Csc1"/>
    <property type="match status" value="1"/>
</dbReference>
<name>A0A328VF42_9CHLR</name>
<comment type="caution">
    <text evidence="1">The sequence shown here is derived from an EMBL/GenBank/DDBJ whole genome shotgun (WGS) entry which is preliminary data.</text>
</comment>
<evidence type="ECO:0000313" key="1">
    <source>
        <dbReference type="EMBL" id="RAQ95519.1"/>
    </source>
</evidence>
<reference evidence="1 2" key="1">
    <citation type="submission" date="2016-08" db="EMBL/GenBank/DDBJ databases">
        <title>Analysis of Carbohydrate Active Enzymes in Thermogemmatispora T81 Reveals Carbohydrate Degradation Ability.</title>
        <authorList>
            <person name="Tomazini A."/>
            <person name="Lal S."/>
            <person name="Stott M."/>
            <person name="Henrissat B."/>
            <person name="Polikarpov I."/>
            <person name="Sparling R."/>
            <person name="Levin D.B."/>
        </authorList>
    </citation>
    <scope>NUCLEOTIDE SEQUENCE [LARGE SCALE GENOMIC DNA]</scope>
    <source>
        <strain evidence="1 2">T81</strain>
    </source>
</reference>
<dbReference type="OrthoDB" id="49508at2"/>
<dbReference type="AlphaFoldDB" id="A0A328VF42"/>
<dbReference type="NCBIfam" id="TIGR03159">
    <property type="entry name" value="cas_Csc1"/>
    <property type="match status" value="1"/>
</dbReference>
<accession>A0A328VF42</accession>
<keyword evidence="2" id="KW-1185">Reference proteome</keyword>
<protein>
    <submittedName>
        <fullName evidence="1">Type I-D CRISPR-associated protein Cas5/Csc1</fullName>
    </submittedName>
</protein>
<sequence length="246" mass="28093">MTTLAIYQVELTLLEHTFFASREVGQLYETEPVIGNYALTYALGWCASPYNWNGPPRYKVDLLPLNHQGRYVTPATFLPGRLRFAFSQFNAQSDSYYFRFDQNAIALERSRKARAMNFPQAGKIRLLAAESQARFYALLPEELAPALPRYIRLGKFQSKARLDWQPLQLLTQEPQEQEYVVDFFLNAADLPEAMLSGMRSFTLYNIPPAPLVRQARLRGPFWVGRLPNGEVVPLPAGMHYGVETLP</sequence>
<dbReference type="RefSeq" id="WP_112428317.1">
    <property type="nucleotide sequence ID" value="NZ_MCIF01000002.1"/>
</dbReference>
<organism evidence="1 2">
    <name type="scientific">Thermogemmatispora tikiterensis</name>
    <dbReference type="NCBI Taxonomy" id="1825093"/>
    <lineage>
        <taxon>Bacteria</taxon>
        <taxon>Bacillati</taxon>
        <taxon>Chloroflexota</taxon>
        <taxon>Ktedonobacteria</taxon>
        <taxon>Thermogemmatisporales</taxon>
        <taxon>Thermogemmatisporaceae</taxon>
        <taxon>Thermogemmatispora</taxon>
    </lineage>
</organism>
<evidence type="ECO:0000313" key="2">
    <source>
        <dbReference type="Proteomes" id="UP000248706"/>
    </source>
</evidence>
<dbReference type="Proteomes" id="UP000248706">
    <property type="component" value="Unassembled WGS sequence"/>
</dbReference>
<proteinExistence type="predicted"/>
<dbReference type="EMBL" id="MCIF01000002">
    <property type="protein sequence ID" value="RAQ95519.1"/>
    <property type="molecule type" value="Genomic_DNA"/>
</dbReference>
<dbReference type="InterPro" id="IPR017576">
    <property type="entry name" value="CRISPR-assoc_prot_Csc1"/>
</dbReference>
<gene>
    <name evidence="1" type="ORF">A4R35_08225</name>
</gene>